<proteinExistence type="predicted"/>
<sequence length="613" mass="64201">MWPTAALGRLPGVAAARTRWRGGLRSDVGAGLALSALLVPTGMGYAQAAGLPAYTGLYATIVPMLVYALFGPSRILVIGPDSALAPLVAAAVLPLAAGRDPARAVALAGLLAVLVGILLLAGGVLRLGFLTDLLSTPIRIGFLNAIALIVVVGQLPLLLGTDADESGLLHELAELVEDVAEDGVEPVTLAVGLATIATMLLLKRLDVPVPGVLIAVVAAAGATALFDLAERTETVGALPSGLPAPALDGLGRGDVTALLGPAVAIAVIAFADTAVLSRSFALRRGEEVDGSAEMRALGAANLAAGLTGGFPVCGSGSRTPVVEQAGGRTQLAGAVGAVTVAVFVLVAPGAIAYLPQAALGAVVIVAASSLVDPGALRRLWRVSRLEFGLAVAAFVAVGLAGVLRGVLVAIALSLIVVVVRAWQPHRTELVELPEVAGYHDRERHPEGHRIEGLVLVRFDAPLFFANGAILTKYVLDLVDRRKDAVEWVILAAEPITDLDITALEEIERLDIHLERRGIRLGFAALKGPVKDKLRRMQSENRFDDEHFHPTVRAAVLAFRHRNDTGITRRVLDAPPKDLLPPPGGIRRRRDPRHRTPDRLRRRHRSEDGGVPES</sequence>
<reference evidence="1" key="1">
    <citation type="submission" date="2022-10" db="EMBL/GenBank/DDBJ databases">
        <title>Rhodococcus ferula Z13 complete genome.</title>
        <authorList>
            <person name="Long X."/>
            <person name="Zang M."/>
        </authorList>
    </citation>
    <scope>NUCLEOTIDE SEQUENCE</scope>
    <source>
        <strain evidence="1">Z13</strain>
    </source>
</reference>
<gene>
    <name evidence="1" type="ORF">OED52_13120</name>
</gene>
<dbReference type="Proteomes" id="UP001156484">
    <property type="component" value="Chromosome"/>
</dbReference>
<name>A0ACD4DC08_9NOCA</name>
<evidence type="ECO:0000313" key="2">
    <source>
        <dbReference type="Proteomes" id="UP001156484"/>
    </source>
</evidence>
<protein>
    <submittedName>
        <fullName evidence="1">SulP family inorganic anion transporter</fullName>
    </submittedName>
</protein>
<keyword evidence="2" id="KW-1185">Reference proteome</keyword>
<organism evidence="1 2">
    <name type="scientific">Rhodococcus sacchari</name>
    <dbReference type="NCBI Taxonomy" id="2962047"/>
    <lineage>
        <taxon>Bacteria</taxon>
        <taxon>Bacillati</taxon>
        <taxon>Actinomycetota</taxon>
        <taxon>Actinomycetes</taxon>
        <taxon>Mycobacteriales</taxon>
        <taxon>Nocardiaceae</taxon>
        <taxon>Rhodococcus</taxon>
    </lineage>
</organism>
<accession>A0ACD4DC08</accession>
<dbReference type="EMBL" id="CP107551">
    <property type="protein sequence ID" value="UYP17624.1"/>
    <property type="molecule type" value="Genomic_DNA"/>
</dbReference>
<evidence type="ECO:0000313" key="1">
    <source>
        <dbReference type="EMBL" id="UYP17624.1"/>
    </source>
</evidence>